<comment type="caution">
    <text evidence="8">The sequence shown here is derived from an EMBL/GenBank/DDBJ whole genome shotgun (WGS) entry which is preliminary data.</text>
</comment>
<accession>A0ABV9QJS6</accession>
<dbReference type="PANTHER" id="PTHR30290:SF10">
    <property type="entry name" value="PERIPLASMIC OLIGOPEPTIDE-BINDING PROTEIN-RELATED"/>
    <property type="match status" value="1"/>
</dbReference>
<evidence type="ECO:0000256" key="3">
    <source>
        <dbReference type="ARBA" id="ARBA00022448"/>
    </source>
</evidence>
<dbReference type="PIRSF" id="PIRSF002741">
    <property type="entry name" value="MppA"/>
    <property type="match status" value="1"/>
</dbReference>
<feature type="signal peptide" evidence="6">
    <location>
        <begin position="1"/>
        <end position="20"/>
    </location>
</feature>
<evidence type="ECO:0000256" key="6">
    <source>
        <dbReference type="SAM" id="SignalP"/>
    </source>
</evidence>
<dbReference type="InterPro" id="IPR039424">
    <property type="entry name" value="SBP_5"/>
</dbReference>
<comment type="subcellular location">
    <subcellularLocation>
        <location evidence="1">Cell envelope</location>
    </subcellularLocation>
</comment>
<feature type="chain" id="PRO_5046085293" evidence="6">
    <location>
        <begin position="21"/>
        <end position="555"/>
    </location>
</feature>
<dbReference type="InterPro" id="IPR030678">
    <property type="entry name" value="Peptide/Ni-bd"/>
</dbReference>
<dbReference type="RefSeq" id="WP_379787953.1">
    <property type="nucleotide sequence ID" value="NZ_JBHSHL010000014.1"/>
</dbReference>
<dbReference type="Gene3D" id="3.10.105.10">
    <property type="entry name" value="Dipeptide-binding Protein, Domain 3"/>
    <property type="match status" value="1"/>
</dbReference>
<evidence type="ECO:0000256" key="5">
    <source>
        <dbReference type="SAM" id="MobiDB-lite"/>
    </source>
</evidence>
<organism evidence="8 9">
    <name type="scientific">Filifactor villosus</name>
    <dbReference type="NCBI Taxonomy" id="29374"/>
    <lineage>
        <taxon>Bacteria</taxon>
        <taxon>Bacillati</taxon>
        <taxon>Bacillota</taxon>
        <taxon>Clostridia</taxon>
        <taxon>Peptostreptococcales</taxon>
        <taxon>Filifactoraceae</taxon>
        <taxon>Filifactor</taxon>
    </lineage>
</organism>
<reference evidence="9" key="1">
    <citation type="journal article" date="2019" name="Int. J. Syst. Evol. Microbiol.">
        <title>The Global Catalogue of Microorganisms (GCM) 10K type strain sequencing project: providing services to taxonomists for standard genome sequencing and annotation.</title>
        <authorList>
            <consortium name="The Broad Institute Genomics Platform"/>
            <consortium name="The Broad Institute Genome Sequencing Center for Infectious Disease"/>
            <person name="Wu L."/>
            <person name="Ma J."/>
        </authorList>
    </citation>
    <scope>NUCLEOTIDE SEQUENCE [LARGE SCALE GENOMIC DNA]</scope>
    <source>
        <strain evidence="9">CCUG 46385</strain>
    </source>
</reference>
<evidence type="ECO:0000256" key="4">
    <source>
        <dbReference type="ARBA" id="ARBA00022729"/>
    </source>
</evidence>
<evidence type="ECO:0000313" key="9">
    <source>
        <dbReference type="Proteomes" id="UP001595916"/>
    </source>
</evidence>
<dbReference type="Gene3D" id="3.40.190.10">
    <property type="entry name" value="Periplasmic binding protein-like II"/>
    <property type="match status" value="1"/>
</dbReference>
<feature type="domain" description="Solute-binding protein family 5" evidence="7">
    <location>
        <begin position="93"/>
        <end position="478"/>
    </location>
</feature>
<keyword evidence="4 6" id="KW-0732">Signal</keyword>
<name>A0ABV9QJS6_9FIRM</name>
<proteinExistence type="inferred from homology"/>
<dbReference type="PROSITE" id="PS51257">
    <property type="entry name" value="PROKAR_LIPOPROTEIN"/>
    <property type="match status" value="1"/>
</dbReference>
<gene>
    <name evidence="8" type="ORF">ACFO4R_05065</name>
</gene>
<dbReference type="EMBL" id="JBHSHL010000014">
    <property type="protein sequence ID" value="MFC4804448.1"/>
    <property type="molecule type" value="Genomic_DNA"/>
</dbReference>
<protein>
    <submittedName>
        <fullName evidence="8">ABC transporter substrate-binding protein</fullName>
    </submittedName>
</protein>
<sequence length="555" mass="61318">MKKRLIALSLAAVLGVTLLAGCGGSKETGEQPAPTDGGTTTEEPAQAGGGVIIHNLGSDPKTIDPALNSAVDGHQVIQSAFEGLCRVDENQKAVPGMAESWEVSEDGVTYTFHLRDAKWTDGQPVKAGDFVYAWKRAVDPATAAEYAYQMYYLKNAEKINAGEMSLDDLGVKAVDDKTLEVTLESAVPYFLELLAFPTYMPVREDIVSADPEGWALNMETYISNGPFKVTEWNHDDVMKLVKNENYYDADKVKLDGIDYVFIVESSTAFSAFEAGEIDYMEAVPSEQIALLQEKNDPNFKIYPYLGDYFYVFNVNAEPVNKPEVRKALAYAIDRKQIVEQVTKAGQMPAKGFVPAGIPMSDGKDFQETSGDHGMAEDLSKVEEAKKLLADAGYPNGEGFPAVEILYNTSEGHKAIAEAIQAMWKDNLGINVELRNEEWKVFQTTRNTKQYVIARHGWIGDYVDPMTFLDMWVTGGGNNDADYSNPKYDEAIAKAKSSLGAERDQAMLEAEKVLMEDMPVMPIYYYTNAVMFREGIENAPKSPLGPVDYREATVKR</sequence>
<evidence type="ECO:0000256" key="1">
    <source>
        <dbReference type="ARBA" id="ARBA00004196"/>
    </source>
</evidence>
<evidence type="ECO:0000256" key="2">
    <source>
        <dbReference type="ARBA" id="ARBA00005695"/>
    </source>
</evidence>
<dbReference type="Pfam" id="PF00496">
    <property type="entry name" value="SBP_bac_5"/>
    <property type="match status" value="1"/>
</dbReference>
<dbReference type="InterPro" id="IPR000914">
    <property type="entry name" value="SBP_5_dom"/>
</dbReference>
<dbReference type="CDD" id="cd08504">
    <property type="entry name" value="PBP2_OppA"/>
    <property type="match status" value="1"/>
</dbReference>
<keyword evidence="3" id="KW-0813">Transport</keyword>
<dbReference type="SUPFAM" id="SSF53850">
    <property type="entry name" value="Periplasmic binding protein-like II"/>
    <property type="match status" value="1"/>
</dbReference>
<keyword evidence="9" id="KW-1185">Reference proteome</keyword>
<dbReference type="PANTHER" id="PTHR30290">
    <property type="entry name" value="PERIPLASMIC BINDING COMPONENT OF ABC TRANSPORTER"/>
    <property type="match status" value="1"/>
</dbReference>
<evidence type="ECO:0000259" key="7">
    <source>
        <dbReference type="Pfam" id="PF00496"/>
    </source>
</evidence>
<dbReference type="Gene3D" id="3.90.76.10">
    <property type="entry name" value="Dipeptide-binding Protein, Domain 1"/>
    <property type="match status" value="1"/>
</dbReference>
<dbReference type="Proteomes" id="UP001595916">
    <property type="component" value="Unassembled WGS sequence"/>
</dbReference>
<comment type="similarity">
    <text evidence="2">Belongs to the bacterial solute-binding protein 5 family.</text>
</comment>
<evidence type="ECO:0000313" key="8">
    <source>
        <dbReference type="EMBL" id="MFC4804448.1"/>
    </source>
</evidence>
<feature type="region of interest" description="Disordered" evidence="5">
    <location>
        <begin position="24"/>
        <end position="46"/>
    </location>
</feature>